<dbReference type="InterPro" id="IPR023214">
    <property type="entry name" value="HAD_sf"/>
</dbReference>
<name>A0A2U2RI66_9MICO</name>
<dbReference type="Gene3D" id="3.40.50.1000">
    <property type="entry name" value="HAD superfamily/HAD-like"/>
    <property type="match status" value="1"/>
</dbReference>
<evidence type="ECO:0000313" key="1">
    <source>
        <dbReference type="EMBL" id="PWH05474.1"/>
    </source>
</evidence>
<evidence type="ECO:0000313" key="2">
    <source>
        <dbReference type="Proteomes" id="UP000245590"/>
    </source>
</evidence>
<dbReference type="EMBL" id="QFKX01000005">
    <property type="protein sequence ID" value="PWH05474.1"/>
    <property type="molecule type" value="Genomic_DNA"/>
</dbReference>
<organism evidence="1 2">
    <name type="scientific">Brachybacterium endophyticum</name>
    <dbReference type="NCBI Taxonomy" id="2182385"/>
    <lineage>
        <taxon>Bacteria</taxon>
        <taxon>Bacillati</taxon>
        <taxon>Actinomycetota</taxon>
        <taxon>Actinomycetes</taxon>
        <taxon>Micrococcales</taxon>
        <taxon>Dermabacteraceae</taxon>
        <taxon>Brachybacterium</taxon>
    </lineage>
</organism>
<dbReference type="OrthoDB" id="9797415at2"/>
<dbReference type="SUPFAM" id="SSF56784">
    <property type="entry name" value="HAD-like"/>
    <property type="match status" value="1"/>
</dbReference>
<gene>
    <name evidence="1" type="ORF">DEO23_12940</name>
</gene>
<dbReference type="RefSeq" id="WP_109276438.1">
    <property type="nucleotide sequence ID" value="NZ_QFKX01000005.1"/>
</dbReference>
<protein>
    <submittedName>
        <fullName evidence="1">Haloacid dehalogenase</fullName>
    </submittedName>
</protein>
<comment type="caution">
    <text evidence="1">The sequence shown here is derived from an EMBL/GenBank/DDBJ whole genome shotgun (WGS) entry which is preliminary data.</text>
</comment>
<proteinExistence type="predicted"/>
<dbReference type="InterPro" id="IPR036412">
    <property type="entry name" value="HAD-like_sf"/>
</dbReference>
<dbReference type="AlphaFoldDB" id="A0A2U2RI66"/>
<dbReference type="Pfam" id="PF00702">
    <property type="entry name" value="Hydrolase"/>
    <property type="match status" value="1"/>
</dbReference>
<sequence length="233" mass="25546">MPDGLDDFRVLLADPDLEVAVSDLDGVLRVFDSALWDRLGTELGLGSGAVFEAILRNPLLEDVTRGRTTHAQWRESNVAELIRRGAEPEAAHHAVSTWAAERGHLDPDVLAALVDAQSRDVDVFVFTNGTDRVRQEIAELRASEQQQPTAGPTAGRDAGLRELLDVQGDHVLNSAELGAIKPDQEAFEAGHRRIQQVLGRTIPRRAVAFLDDSANHVRAAEEFGWRAVRLTRA</sequence>
<dbReference type="Proteomes" id="UP000245590">
    <property type="component" value="Unassembled WGS sequence"/>
</dbReference>
<reference evidence="1 2" key="1">
    <citation type="submission" date="2018-05" db="EMBL/GenBank/DDBJ databases">
        <title>Brachybacterium sp. M1HQ-2T, whole genome shotgun sequence.</title>
        <authorList>
            <person name="Tuo L."/>
        </authorList>
    </citation>
    <scope>NUCLEOTIDE SEQUENCE [LARGE SCALE GENOMIC DNA]</scope>
    <source>
        <strain evidence="1 2">M1HQ-2</strain>
    </source>
</reference>
<keyword evidence="2" id="KW-1185">Reference proteome</keyword>
<accession>A0A2U2RI66</accession>